<evidence type="ECO:0000256" key="3">
    <source>
        <dbReference type="ARBA" id="ARBA00022692"/>
    </source>
</evidence>
<dbReference type="GO" id="GO:0016020">
    <property type="term" value="C:membrane"/>
    <property type="evidence" value="ECO:0007669"/>
    <property type="project" value="UniProtKB-SubCell"/>
</dbReference>
<keyword evidence="3 6" id="KW-0812">Transmembrane</keyword>
<dbReference type="Pfam" id="PF01679">
    <property type="entry name" value="Pmp3"/>
    <property type="match status" value="1"/>
</dbReference>
<protein>
    <submittedName>
        <fullName evidence="8">Plasma membrane proteolipid 3</fullName>
    </submittedName>
</protein>
<evidence type="ECO:0000313" key="7">
    <source>
        <dbReference type="Proteomes" id="UP000095287"/>
    </source>
</evidence>
<accession>A0A1I8AK60</accession>
<comment type="subcellular location">
    <subcellularLocation>
        <location evidence="1">Membrane</location>
    </subcellularLocation>
</comment>
<dbReference type="PANTHER" id="PTHR21659">
    <property type="entry name" value="HYDROPHOBIC PROTEIN RCI2 LOW TEMPERATURE AND SALT RESPONSIVE PROTEIN LTI6 -RELATED"/>
    <property type="match status" value="1"/>
</dbReference>
<organism evidence="7 8">
    <name type="scientific">Steinernema glaseri</name>
    <dbReference type="NCBI Taxonomy" id="37863"/>
    <lineage>
        <taxon>Eukaryota</taxon>
        <taxon>Metazoa</taxon>
        <taxon>Ecdysozoa</taxon>
        <taxon>Nematoda</taxon>
        <taxon>Chromadorea</taxon>
        <taxon>Rhabditida</taxon>
        <taxon>Tylenchina</taxon>
        <taxon>Panagrolaimomorpha</taxon>
        <taxon>Strongyloidoidea</taxon>
        <taxon>Steinernematidae</taxon>
        <taxon>Steinernema</taxon>
    </lineage>
</organism>
<keyword evidence="4 6" id="KW-1133">Transmembrane helix</keyword>
<proteinExistence type="inferred from homology"/>
<evidence type="ECO:0000256" key="4">
    <source>
        <dbReference type="ARBA" id="ARBA00022989"/>
    </source>
</evidence>
<evidence type="ECO:0000256" key="2">
    <source>
        <dbReference type="ARBA" id="ARBA00009530"/>
    </source>
</evidence>
<dbReference type="WBParaSite" id="L893_g6304.t1">
    <property type="protein sequence ID" value="L893_g6304.t1"/>
    <property type="gene ID" value="L893_g6304"/>
</dbReference>
<evidence type="ECO:0000256" key="5">
    <source>
        <dbReference type="ARBA" id="ARBA00023136"/>
    </source>
</evidence>
<dbReference type="InterPro" id="IPR000612">
    <property type="entry name" value="PMP3"/>
</dbReference>
<dbReference type="Proteomes" id="UP000095287">
    <property type="component" value="Unplaced"/>
</dbReference>
<comment type="similarity">
    <text evidence="2">Belongs to the UPF0057 (PMP3) family.</text>
</comment>
<feature type="transmembrane region" description="Helical" evidence="6">
    <location>
        <begin position="41"/>
        <end position="65"/>
    </location>
</feature>
<keyword evidence="5 6" id="KW-0472">Membrane</keyword>
<name>A0A1I8AK60_9BILA</name>
<dbReference type="PANTHER" id="PTHR21659:SF42">
    <property type="entry name" value="UPF0057 MEMBRANE PROTEIN ZK632.10-RELATED"/>
    <property type="match status" value="1"/>
</dbReference>
<sequence>MIKRGLFQEFGRMCSCLLLVLSVICPPLAVLIDQGCNFHFLINLCLTLIVWIPGVIHAIYVIFYLEDHHYHHHYYHGERQAGQS</sequence>
<evidence type="ECO:0000256" key="1">
    <source>
        <dbReference type="ARBA" id="ARBA00004370"/>
    </source>
</evidence>
<keyword evidence="7" id="KW-1185">Reference proteome</keyword>
<dbReference type="AlphaFoldDB" id="A0A1I8AK60"/>
<evidence type="ECO:0000313" key="8">
    <source>
        <dbReference type="WBParaSite" id="L893_g6304.t1"/>
    </source>
</evidence>
<evidence type="ECO:0000256" key="6">
    <source>
        <dbReference type="SAM" id="Phobius"/>
    </source>
</evidence>
<reference evidence="8" key="1">
    <citation type="submission" date="2016-11" db="UniProtKB">
        <authorList>
            <consortium name="WormBaseParasite"/>
        </authorList>
    </citation>
    <scope>IDENTIFICATION</scope>
</reference>